<protein>
    <submittedName>
        <fullName evidence="2">Aminoacylase</fullName>
    </submittedName>
</protein>
<evidence type="ECO:0000259" key="1">
    <source>
        <dbReference type="Pfam" id="PF07969"/>
    </source>
</evidence>
<dbReference type="InterPro" id="IPR023100">
    <property type="entry name" value="D-aminoacylase_insert_dom_sf"/>
</dbReference>
<reference evidence="3" key="1">
    <citation type="submission" date="2017-08" db="EMBL/GenBank/DDBJ databases">
        <title>A dynamic microbial community with high functional redundancy inhabits the cold, oxic subseafloor aquifer.</title>
        <authorList>
            <person name="Tully B.J."/>
            <person name="Wheat C.G."/>
            <person name="Glazer B.T."/>
            <person name="Huber J.A."/>
        </authorList>
    </citation>
    <scope>NUCLEOTIDE SEQUENCE [LARGE SCALE GENOMIC DNA]</scope>
</reference>
<organism evidence="2 3">
    <name type="scientific">SAR86 cluster bacterium</name>
    <dbReference type="NCBI Taxonomy" id="2030880"/>
    <lineage>
        <taxon>Bacteria</taxon>
        <taxon>Pseudomonadati</taxon>
        <taxon>Pseudomonadota</taxon>
        <taxon>Gammaproteobacteria</taxon>
        <taxon>SAR86 cluster</taxon>
    </lineage>
</organism>
<dbReference type="PROSITE" id="PS51257">
    <property type="entry name" value="PROKAR_LIPOPROTEIN"/>
    <property type="match status" value="1"/>
</dbReference>
<accession>A0A2A5AIT5</accession>
<dbReference type="Gene3D" id="3.20.20.140">
    <property type="entry name" value="Metal-dependent hydrolases"/>
    <property type="match status" value="1"/>
</dbReference>
<dbReference type="Gene3D" id="2.30.40.10">
    <property type="entry name" value="Urease, subunit C, domain 1"/>
    <property type="match status" value="1"/>
</dbReference>
<dbReference type="AlphaFoldDB" id="A0A2A5AIT5"/>
<dbReference type="Gene3D" id="3.30.1490.130">
    <property type="entry name" value="D-aminoacylase. Domain 3"/>
    <property type="match status" value="1"/>
</dbReference>
<dbReference type="GO" id="GO:0016811">
    <property type="term" value="F:hydrolase activity, acting on carbon-nitrogen (but not peptide) bonds, in linear amides"/>
    <property type="evidence" value="ECO:0007669"/>
    <property type="project" value="InterPro"/>
</dbReference>
<dbReference type="SUPFAM" id="SSF51338">
    <property type="entry name" value="Composite domain of metallo-dependent hydrolases"/>
    <property type="match status" value="1"/>
</dbReference>
<dbReference type="EMBL" id="NVVJ01000094">
    <property type="protein sequence ID" value="PCJ18991.1"/>
    <property type="molecule type" value="Genomic_DNA"/>
</dbReference>
<evidence type="ECO:0000313" key="2">
    <source>
        <dbReference type="EMBL" id="PCJ18991.1"/>
    </source>
</evidence>
<feature type="domain" description="Amidohydrolase 3" evidence="1">
    <location>
        <begin position="84"/>
        <end position="226"/>
    </location>
</feature>
<dbReference type="InterPro" id="IPR050378">
    <property type="entry name" value="Metallo-dep_Hydrolases_sf"/>
</dbReference>
<name>A0A2A5AIT5_9GAMM</name>
<comment type="caution">
    <text evidence="2">The sequence shown here is derived from an EMBL/GenBank/DDBJ whole genome shotgun (WGS) entry which is preliminary data.</text>
</comment>
<dbReference type="CDD" id="cd01297">
    <property type="entry name" value="D-aminoacylase"/>
    <property type="match status" value="1"/>
</dbReference>
<proteinExistence type="predicted"/>
<dbReference type="InterPro" id="IPR032466">
    <property type="entry name" value="Metal_Hydrolase"/>
</dbReference>
<dbReference type="Pfam" id="PF07969">
    <property type="entry name" value="Amidohydro_3"/>
    <property type="match status" value="2"/>
</dbReference>
<gene>
    <name evidence="2" type="ORF">COA96_16475</name>
</gene>
<dbReference type="PANTHER" id="PTHR11647">
    <property type="entry name" value="HYDRANTOINASE/DIHYDROPYRIMIDINASE FAMILY MEMBER"/>
    <property type="match status" value="1"/>
</dbReference>
<feature type="domain" description="Amidohydrolase 3" evidence="1">
    <location>
        <begin position="338"/>
        <end position="501"/>
    </location>
</feature>
<dbReference type="InterPro" id="IPR011059">
    <property type="entry name" value="Metal-dep_hydrolase_composite"/>
</dbReference>
<evidence type="ECO:0000313" key="3">
    <source>
        <dbReference type="Proteomes" id="UP000218327"/>
    </source>
</evidence>
<dbReference type="Proteomes" id="UP000218327">
    <property type="component" value="Unassembled WGS sequence"/>
</dbReference>
<dbReference type="SUPFAM" id="SSF51556">
    <property type="entry name" value="Metallo-dependent hydrolases"/>
    <property type="match status" value="1"/>
</dbReference>
<dbReference type="GO" id="GO:0005829">
    <property type="term" value="C:cytosol"/>
    <property type="evidence" value="ECO:0007669"/>
    <property type="project" value="TreeGrafter"/>
</dbReference>
<sequence length="524" mass="57587">MITFLKIDMKTLITGLCLLLLASCGEQIDPIEQEAFSSTWIIKNALVYDGLGNEPVNADIRIENGIIVDIGIFEAQPNDKIWQANGLALAPGFIDPHSHHDTKLMKFPAPESALAQGITTIVSGLDGGASTFGDPFISIAHNYSVFEESPAAINLAYFAPHDTYREIVMGDDSKRAATPDELNQMAEMLRRDLDAGALGLSTGLEYEPSLYSTTEEVIELAKVAAQYGGKYSSHIRSEDIKVTEAIDEVLTIAREANISANISHIKLAMYALHGNATHVLEKLNKAREEGLDITADIYPYDGWKAPMAILMPERDYTDRPAAEYSLSSIAAPSSITISDYDGEPSYIGKTLEELAVEKNMDPVDLMMQLLQRAEEDNLKERVIGRNIGEQDIQTFMQWPYTAITTDGGINDSHPRGQGTFSRVLANYVRDKNVISLSEAIRKMTSLTASNLGISNRGIIKQGYAADLVLFNPASIQDHATFENSLQYSTGIDAVWVNGELVWDKDTVTSARPGQIIRRYNANND</sequence>
<dbReference type="InterPro" id="IPR013108">
    <property type="entry name" value="Amidohydro_3"/>
</dbReference>
<dbReference type="GO" id="GO:0016812">
    <property type="term" value="F:hydrolase activity, acting on carbon-nitrogen (but not peptide) bonds, in cyclic amides"/>
    <property type="evidence" value="ECO:0007669"/>
    <property type="project" value="TreeGrafter"/>
</dbReference>
<dbReference type="PANTHER" id="PTHR11647:SF1">
    <property type="entry name" value="COLLAPSIN RESPONSE MEDIATOR PROTEIN"/>
    <property type="match status" value="1"/>
</dbReference>